<dbReference type="GO" id="GO:0005384">
    <property type="term" value="F:manganese ion transmembrane transporter activity"/>
    <property type="evidence" value="ECO:0007669"/>
    <property type="project" value="InterPro"/>
</dbReference>
<evidence type="ECO:0000313" key="7">
    <source>
        <dbReference type="Proteomes" id="UP000184241"/>
    </source>
</evidence>
<feature type="transmembrane region" description="Helical" evidence="5">
    <location>
        <begin position="170"/>
        <end position="194"/>
    </location>
</feature>
<evidence type="ECO:0000256" key="3">
    <source>
        <dbReference type="ARBA" id="ARBA00022989"/>
    </source>
</evidence>
<dbReference type="InterPro" id="IPR008217">
    <property type="entry name" value="Ccc1_fam"/>
</dbReference>
<proteinExistence type="predicted"/>
<evidence type="ECO:0000313" key="6">
    <source>
        <dbReference type="EMBL" id="SHI13049.1"/>
    </source>
</evidence>
<dbReference type="SUPFAM" id="SSF47240">
    <property type="entry name" value="Ferritin-like"/>
    <property type="match status" value="1"/>
</dbReference>
<dbReference type="EMBL" id="FQXU01000006">
    <property type="protein sequence ID" value="SHI13049.1"/>
    <property type="molecule type" value="Genomic_DNA"/>
</dbReference>
<dbReference type="GO" id="GO:0012505">
    <property type="term" value="C:endomembrane system"/>
    <property type="evidence" value="ECO:0007669"/>
    <property type="project" value="UniProtKB-SubCell"/>
</dbReference>
<sequence length="295" mass="34029">MENLRLMEVIKKYQRDEKLEYYVYLKIAKFVKDKNDHDMLLKIADEEYKHYNIWKQYTKCDVEPNMFIVYWYVFMARLLGYTFVIKNMENKLRDYNSDNGIERSMELIKLVPRVEEIFKDEIEHEEELIAMIDEEKLRYVGSMVLGLNDALVEFTGSLAGWTFAMQSNNLILLAGLITGISATLSMASSEYLSVKNEGGKDALKSSVYTGIAYLLTVVILLLPYMILGDSMYVQALLIMLFLVILIIATFNYYISVAKSISFKKKFLEMSSISLSVAVVSFIIGLLVKRFLGIDI</sequence>
<keyword evidence="4 5" id="KW-0472">Membrane</keyword>
<dbReference type="Proteomes" id="UP000184241">
    <property type="component" value="Unassembled WGS sequence"/>
</dbReference>
<evidence type="ECO:0000256" key="1">
    <source>
        <dbReference type="ARBA" id="ARBA00004127"/>
    </source>
</evidence>
<keyword evidence="3 5" id="KW-1133">Transmembrane helix</keyword>
<accession>A0A1M5YMB5</accession>
<dbReference type="InterPro" id="IPR039376">
    <property type="entry name" value="Ferritin_CCC1_N"/>
</dbReference>
<evidence type="ECO:0000256" key="2">
    <source>
        <dbReference type="ARBA" id="ARBA00022692"/>
    </source>
</evidence>
<dbReference type="RefSeq" id="WP_073019300.1">
    <property type="nucleotide sequence ID" value="NZ_FQXU01000006.1"/>
</dbReference>
<dbReference type="CDD" id="cd01044">
    <property type="entry name" value="Ferritin_CCC1_N"/>
    <property type="match status" value="1"/>
</dbReference>
<feature type="transmembrane region" description="Helical" evidence="5">
    <location>
        <begin position="67"/>
        <end position="85"/>
    </location>
</feature>
<dbReference type="GO" id="GO:0030026">
    <property type="term" value="P:intracellular manganese ion homeostasis"/>
    <property type="evidence" value="ECO:0007669"/>
    <property type="project" value="InterPro"/>
</dbReference>
<gene>
    <name evidence="6" type="ORF">SAMN02745941_02136</name>
</gene>
<evidence type="ECO:0000256" key="5">
    <source>
        <dbReference type="SAM" id="Phobius"/>
    </source>
</evidence>
<evidence type="ECO:0000256" key="4">
    <source>
        <dbReference type="ARBA" id="ARBA00023136"/>
    </source>
</evidence>
<feature type="transmembrane region" description="Helical" evidence="5">
    <location>
        <begin position="206"/>
        <end position="226"/>
    </location>
</feature>
<dbReference type="AlphaFoldDB" id="A0A1M5YMB5"/>
<reference evidence="6 7" key="1">
    <citation type="submission" date="2016-11" db="EMBL/GenBank/DDBJ databases">
        <authorList>
            <person name="Jaros S."/>
            <person name="Januszkiewicz K."/>
            <person name="Wedrychowicz H."/>
        </authorList>
    </citation>
    <scope>NUCLEOTIDE SEQUENCE [LARGE SCALE GENOMIC DNA]</scope>
    <source>
        <strain evidence="6 7">DSM 6191</strain>
    </source>
</reference>
<feature type="transmembrane region" description="Helical" evidence="5">
    <location>
        <begin position="232"/>
        <end position="254"/>
    </location>
</feature>
<dbReference type="InterPro" id="IPR009078">
    <property type="entry name" value="Ferritin-like_SF"/>
</dbReference>
<organism evidence="6 7">
    <name type="scientific">Clostridium intestinale DSM 6191</name>
    <dbReference type="NCBI Taxonomy" id="1121320"/>
    <lineage>
        <taxon>Bacteria</taxon>
        <taxon>Bacillati</taxon>
        <taxon>Bacillota</taxon>
        <taxon>Clostridia</taxon>
        <taxon>Eubacteriales</taxon>
        <taxon>Clostridiaceae</taxon>
        <taxon>Clostridium</taxon>
    </lineage>
</organism>
<feature type="transmembrane region" description="Helical" evidence="5">
    <location>
        <begin position="266"/>
        <end position="287"/>
    </location>
</feature>
<dbReference type="Pfam" id="PF01988">
    <property type="entry name" value="VIT1"/>
    <property type="match status" value="1"/>
</dbReference>
<comment type="subcellular location">
    <subcellularLocation>
        <location evidence="1">Endomembrane system</location>
        <topology evidence="1">Multi-pass membrane protein</topology>
    </subcellularLocation>
</comment>
<name>A0A1M5YMB5_9CLOT</name>
<protein>
    <submittedName>
        <fullName evidence="6">Predicted Fe2+/Mn2+ transporter, VIT1/CCC1 family</fullName>
    </submittedName>
</protein>
<keyword evidence="2 5" id="KW-0812">Transmembrane</keyword>
<dbReference type="CDD" id="cd02431">
    <property type="entry name" value="Ferritin_CCC1_C"/>
    <property type="match status" value="1"/>
</dbReference>